<dbReference type="EMBL" id="JXYS01000049">
    <property type="protein sequence ID" value="KJF17348.1"/>
    <property type="molecule type" value="Genomic_DNA"/>
</dbReference>
<dbReference type="AlphaFoldDB" id="A0A0D8HHG8"/>
<reference evidence="1 2" key="1">
    <citation type="submission" date="2015-01" db="EMBL/GenBank/DDBJ databases">
        <title>Draft genome of the acidophilic iron oxidizer Acidithrix ferrooxidans strain Py-F3.</title>
        <authorList>
            <person name="Poehlein A."/>
            <person name="Eisen S."/>
            <person name="Schloemann M."/>
            <person name="Johnson B.D."/>
            <person name="Daniel R."/>
            <person name="Muehling M."/>
        </authorList>
    </citation>
    <scope>NUCLEOTIDE SEQUENCE [LARGE SCALE GENOMIC DNA]</scope>
    <source>
        <strain evidence="1 2">Py-F3</strain>
    </source>
</reference>
<dbReference type="STRING" id="1280514.AXFE_17870"/>
<protein>
    <submittedName>
        <fullName evidence="1">Uncharacterized protein</fullName>
    </submittedName>
</protein>
<evidence type="ECO:0000313" key="2">
    <source>
        <dbReference type="Proteomes" id="UP000032360"/>
    </source>
</evidence>
<name>A0A0D8HHG8_9ACTN</name>
<organism evidence="1 2">
    <name type="scientific">Acidithrix ferrooxidans</name>
    <dbReference type="NCBI Taxonomy" id="1280514"/>
    <lineage>
        <taxon>Bacteria</taxon>
        <taxon>Bacillati</taxon>
        <taxon>Actinomycetota</taxon>
        <taxon>Acidimicrobiia</taxon>
        <taxon>Acidimicrobiales</taxon>
        <taxon>Acidimicrobiaceae</taxon>
        <taxon>Acidithrix</taxon>
    </lineage>
</organism>
<accession>A0A0D8HHG8</accession>
<keyword evidence="2" id="KW-1185">Reference proteome</keyword>
<evidence type="ECO:0000313" key="1">
    <source>
        <dbReference type="EMBL" id="KJF17348.1"/>
    </source>
</evidence>
<dbReference type="Proteomes" id="UP000032360">
    <property type="component" value="Unassembled WGS sequence"/>
</dbReference>
<gene>
    <name evidence="1" type="ORF">AXFE_17870</name>
</gene>
<sequence>MFGFTVELHQFTLEVRAHVGHYFFHALQVPGGENFMAELRGKYQVDVHEKDAVPASANVLIRCHKTKYS</sequence>
<comment type="caution">
    <text evidence="1">The sequence shown here is derived from an EMBL/GenBank/DDBJ whole genome shotgun (WGS) entry which is preliminary data.</text>
</comment>
<proteinExistence type="predicted"/>